<keyword evidence="1" id="KW-0732">Signal</keyword>
<name>A0ABR1L0C3_9PEZI</name>
<evidence type="ECO:0000256" key="1">
    <source>
        <dbReference type="SAM" id="SignalP"/>
    </source>
</evidence>
<gene>
    <name evidence="2" type="ORF">IWZ03DRAFT_26772</name>
</gene>
<organism evidence="2 3">
    <name type="scientific">Phyllosticta citriasiana</name>
    <dbReference type="NCBI Taxonomy" id="595635"/>
    <lineage>
        <taxon>Eukaryota</taxon>
        <taxon>Fungi</taxon>
        <taxon>Dikarya</taxon>
        <taxon>Ascomycota</taxon>
        <taxon>Pezizomycotina</taxon>
        <taxon>Dothideomycetes</taxon>
        <taxon>Dothideomycetes incertae sedis</taxon>
        <taxon>Botryosphaeriales</taxon>
        <taxon>Phyllostictaceae</taxon>
        <taxon>Phyllosticta</taxon>
    </lineage>
</organism>
<accession>A0ABR1L0C3</accession>
<keyword evidence="3" id="KW-1185">Reference proteome</keyword>
<evidence type="ECO:0000313" key="2">
    <source>
        <dbReference type="EMBL" id="KAK7524544.1"/>
    </source>
</evidence>
<evidence type="ECO:0008006" key="4">
    <source>
        <dbReference type="Google" id="ProtNLM"/>
    </source>
</evidence>
<protein>
    <recommendedName>
        <fullName evidence="4">Extracellular membrane protein CFEM domain-containing protein</fullName>
    </recommendedName>
</protein>
<sequence>MKYTLSLISATLLAATAMAQNLKILEDSCAAGAFEAASSSSDRPCQTTDFLCVCTTGKDWYDNYITEYLSNHPGTCTEAQIAQIPEQASEFCNTVPGFNESSSGGSVNAASASTTATGTLKNEAVAANSTSTHTSSHSGTSTATSTNAAAAVDAGSAFMGLAGVMGLAAAVL</sequence>
<proteinExistence type="predicted"/>
<comment type="caution">
    <text evidence="2">The sequence shown here is derived from an EMBL/GenBank/DDBJ whole genome shotgun (WGS) entry which is preliminary data.</text>
</comment>
<reference evidence="2 3" key="1">
    <citation type="submission" date="2024-04" db="EMBL/GenBank/DDBJ databases">
        <title>Phyllosticta paracitricarpa is synonymous to the EU quarantine fungus P. citricarpa based on phylogenomic analyses.</title>
        <authorList>
            <consortium name="Lawrence Berkeley National Laboratory"/>
            <person name="Van Ingen-Buijs V.A."/>
            <person name="Van Westerhoven A.C."/>
            <person name="Haridas S."/>
            <person name="Skiadas P."/>
            <person name="Martin F."/>
            <person name="Groenewald J.Z."/>
            <person name="Crous P.W."/>
            <person name="Seidl M.F."/>
        </authorList>
    </citation>
    <scope>NUCLEOTIDE SEQUENCE [LARGE SCALE GENOMIC DNA]</scope>
    <source>
        <strain evidence="2 3">CBS 123371</strain>
    </source>
</reference>
<dbReference type="Proteomes" id="UP001363622">
    <property type="component" value="Unassembled WGS sequence"/>
</dbReference>
<dbReference type="EMBL" id="JBBPHU010000001">
    <property type="protein sequence ID" value="KAK7524544.1"/>
    <property type="molecule type" value="Genomic_DNA"/>
</dbReference>
<feature type="chain" id="PRO_5047090097" description="Extracellular membrane protein CFEM domain-containing protein" evidence="1">
    <location>
        <begin position="20"/>
        <end position="172"/>
    </location>
</feature>
<evidence type="ECO:0000313" key="3">
    <source>
        <dbReference type="Proteomes" id="UP001363622"/>
    </source>
</evidence>
<feature type="signal peptide" evidence="1">
    <location>
        <begin position="1"/>
        <end position="19"/>
    </location>
</feature>